<dbReference type="PANTHER" id="PTHR38444">
    <property type="entry name" value="ENTEROBACTIN BIOSYNTHESIS PROTEIN YBDZ"/>
    <property type="match status" value="1"/>
</dbReference>
<dbReference type="EMBL" id="JABXWT010000011">
    <property type="protein sequence ID" value="NVO57354.1"/>
    <property type="molecule type" value="Genomic_DNA"/>
</dbReference>
<dbReference type="Proteomes" id="UP000630805">
    <property type="component" value="Unassembled WGS sequence"/>
</dbReference>
<dbReference type="SMART" id="SM00923">
    <property type="entry name" value="MbtH"/>
    <property type="match status" value="1"/>
</dbReference>
<dbReference type="InterPro" id="IPR037407">
    <property type="entry name" value="MLP_fam"/>
</dbReference>
<dbReference type="SUPFAM" id="SSF160582">
    <property type="entry name" value="MbtH-like"/>
    <property type="match status" value="1"/>
</dbReference>
<gene>
    <name evidence="2" type="ORF">HW561_16285</name>
</gene>
<dbReference type="RefSeq" id="WP_176866408.1">
    <property type="nucleotide sequence ID" value="NZ_JABXWT010000011.1"/>
</dbReference>
<evidence type="ECO:0000313" key="3">
    <source>
        <dbReference type="Proteomes" id="UP000630805"/>
    </source>
</evidence>
<keyword evidence="3" id="KW-1185">Reference proteome</keyword>
<name>A0ABX2PT60_9RHOB</name>
<evidence type="ECO:0000259" key="1">
    <source>
        <dbReference type="SMART" id="SM00923"/>
    </source>
</evidence>
<comment type="caution">
    <text evidence="2">The sequence shown here is derived from an EMBL/GenBank/DDBJ whole genome shotgun (WGS) entry which is preliminary data.</text>
</comment>
<protein>
    <submittedName>
        <fullName evidence="2">MbtH family protein</fullName>
    </submittedName>
</protein>
<reference evidence="2 3" key="1">
    <citation type="submission" date="2020-06" db="EMBL/GenBank/DDBJ databases">
        <authorList>
            <person name="Cao W.R."/>
        </authorList>
    </citation>
    <scope>NUCLEOTIDE SEQUENCE [LARGE SCALE GENOMIC DNA]</scope>
    <source>
        <strain evidence="2 3">B1Z28</strain>
    </source>
</reference>
<accession>A0ABX2PT60</accession>
<dbReference type="InterPro" id="IPR038020">
    <property type="entry name" value="MbtH-like_sf"/>
</dbReference>
<organism evidence="2 3">
    <name type="scientific">Ruegeria haliotis</name>
    <dbReference type="NCBI Taxonomy" id="2747601"/>
    <lineage>
        <taxon>Bacteria</taxon>
        <taxon>Pseudomonadati</taxon>
        <taxon>Pseudomonadota</taxon>
        <taxon>Alphaproteobacteria</taxon>
        <taxon>Rhodobacterales</taxon>
        <taxon>Roseobacteraceae</taxon>
        <taxon>Ruegeria</taxon>
    </lineage>
</organism>
<dbReference type="PANTHER" id="PTHR38444:SF1">
    <property type="entry name" value="ENTEROBACTIN BIOSYNTHESIS PROTEIN YBDZ"/>
    <property type="match status" value="1"/>
</dbReference>
<proteinExistence type="predicted"/>
<evidence type="ECO:0000313" key="2">
    <source>
        <dbReference type="EMBL" id="NVO57354.1"/>
    </source>
</evidence>
<sequence>MDSTQTNPFDDTRYQFFALRNASGQFSIWPDFRDIPTGWKVMYGPEDREACLSYVETTWTDLRP</sequence>
<dbReference type="InterPro" id="IPR005153">
    <property type="entry name" value="MbtH-like_dom"/>
</dbReference>
<dbReference type="Pfam" id="PF03621">
    <property type="entry name" value="MbtH"/>
    <property type="match status" value="1"/>
</dbReference>
<dbReference type="Gene3D" id="3.90.820.10">
    <property type="entry name" value="Structural Genomics, Unknown Function 30-nov-00 1gh9 Mol_id"/>
    <property type="match status" value="1"/>
</dbReference>
<feature type="domain" description="MbtH-like" evidence="1">
    <location>
        <begin position="7"/>
        <end position="57"/>
    </location>
</feature>